<feature type="compositionally biased region" description="Polar residues" evidence="2">
    <location>
        <begin position="845"/>
        <end position="855"/>
    </location>
</feature>
<organism evidence="5 6">
    <name type="scientific">Pleurotus eryngii</name>
    <name type="common">Boletus of the steppes</name>
    <dbReference type="NCBI Taxonomy" id="5323"/>
    <lineage>
        <taxon>Eukaryota</taxon>
        <taxon>Fungi</taxon>
        <taxon>Dikarya</taxon>
        <taxon>Basidiomycota</taxon>
        <taxon>Agaricomycotina</taxon>
        <taxon>Agaricomycetes</taxon>
        <taxon>Agaricomycetidae</taxon>
        <taxon>Agaricales</taxon>
        <taxon>Pleurotineae</taxon>
        <taxon>Pleurotaceae</taxon>
        <taxon>Pleurotus</taxon>
    </lineage>
</organism>
<feature type="region of interest" description="Disordered" evidence="2">
    <location>
        <begin position="821"/>
        <end position="858"/>
    </location>
</feature>
<evidence type="ECO:0000259" key="4">
    <source>
        <dbReference type="PROSITE" id="PS51294"/>
    </source>
</evidence>
<proteinExistence type="predicted"/>
<reference evidence="5" key="1">
    <citation type="submission" date="2020-11" db="EMBL/GenBank/DDBJ databases">
        <authorList>
            <consortium name="DOE Joint Genome Institute"/>
            <person name="Ahrendt S."/>
            <person name="Riley R."/>
            <person name="Andreopoulos W."/>
            <person name="Labutti K."/>
            <person name="Pangilinan J."/>
            <person name="Ruiz-Duenas F.J."/>
            <person name="Barrasa J.M."/>
            <person name="Sanchez-Garcia M."/>
            <person name="Camarero S."/>
            <person name="Miyauchi S."/>
            <person name="Serrano A."/>
            <person name="Linde D."/>
            <person name="Babiker R."/>
            <person name="Drula E."/>
            <person name="Ayuso-Fernandez I."/>
            <person name="Pacheco R."/>
            <person name="Padilla G."/>
            <person name="Ferreira P."/>
            <person name="Barriuso J."/>
            <person name="Kellner H."/>
            <person name="Castanera R."/>
            <person name="Alfaro M."/>
            <person name="Ramirez L."/>
            <person name="Pisabarro A.G."/>
            <person name="Kuo A."/>
            <person name="Tritt A."/>
            <person name="Lipzen A."/>
            <person name="He G."/>
            <person name="Yan M."/>
            <person name="Ng V."/>
            <person name="Cullen D."/>
            <person name="Martin F."/>
            <person name="Rosso M.-N."/>
            <person name="Henrissat B."/>
            <person name="Hibbett D."/>
            <person name="Martinez A.T."/>
            <person name="Grigoriev I.V."/>
        </authorList>
    </citation>
    <scope>NUCLEOTIDE SEQUENCE</scope>
    <source>
        <strain evidence="5">ATCC 90797</strain>
    </source>
</reference>
<feature type="compositionally biased region" description="Polar residues" evidence="2">
    <location>
        <begin position="1091"/>
        <end position="1101"/>
    </location>
</feature>
<keyword evidence="1" id="KW-0539">Nucleus</keyword>
<feature type="compositionally biased region" description="Low complexity" evidence="2">
    <location>
        <begin position="1069"/>
        <end position="1086"/>
    </location>
</feature>
<feature type="compositionally biased region" description="Polar residues" evidence="2">
    <location>
        <begin position="950"/>
        <end position="963"/>
    </location>
</feature>
<feature type="region of interest" description="Disordered" evidence="2">
    <location>
        <begin position="371"/>
        <end position="395"/>
    </location>
</feature>
<gene>
    <name evidence="5" type="ORF">BDN71DRAFT_937949</name>
</gene>
<evidence type="ECO:0000313" key="6">
    <source>
        <dbReference type="Proteomes" id="UP000807025"/>
    </source>
</evidence>
<feature type="compositionally biased region" description="Low complexity" evidence="2">
    <location>
        <begin position="910"/>
        <end position="925"/>
    </location>
</feature>
<evidence type="ECO:0000256" key="1">
    <source>
        <dbReference type="ARBA" id="ARBA00023242"/>
    </source>
</evidence>
<feature type="domain" description="Myb-like" evidence="3">
    <location>
        <begin position="139"/>
        <end position="194"/>
    </location>
</feature>
<dbReference type="SMART" id="SM00717">
    <property type="entry name" value="SANT"/>
    <property type="match status" value="2"/>
</dbReference>
<dbReference type="InterPro" id="IPR009057">
    <property type="entry name" value="Homeodomain-like_sf"/>
</dbReference>
<feature type="region of interest" description="Disordered" evidence="2">
    <location>
        <begin position="293"/>
        <end position="318"/>
    </location>
</feature>
<feature type="domain" description="HTH myb-type" evidence="4">
    <location>
        <begin position="228"/>
        <end position="286"/>
    </location>
</feature>
<dbReference type="Gene3D" id="1.10.246.220">
    <property type="match status" value="1"/>
</dbReference>
<dbReference type="PANTHER" id="PTHR46734:SF1">
    <property type="entry name" value="TELOMERIC REPEAT-BINDING FACTOR 1"/>
    <property type="match status" value="1"/>
</dbReference>
<evidence type="ECO:0000313" key="5">
    <source>
        <dbReference type="EMBL" id="KAF9494761.1"/>
    </source>
</evidence>
<feature type="compositionally biased region" description="Acidic residues" evidence="2">
    <location>
        <begin position="384"/>
        <end position="395"/>
    </location>
</feature>
<dbReference type="InterPro" id="IPR017930">
    <property type="entry name" value="Myb_dom"/>
</dbReference>
<accession>A0A9P5ZZW4</accession>
<evidence type="ECO:0000259" key="3">
    <source>
        <dbReference type="PROSITE" id="PS50090"/>
    </source>
</evidence>
<feature type="compositionally biased region" description="Low complexity" evidence="2">
    <location>
        <begin position="515"/>
        <end position="527"/>
    </location>
</feature>
<dbReference type="AlphaFoldDB" id="A0A9P5ZZW4"/>
<dbReference type="CDD" id="cd11660">
    <property type="entry name" value="SANT_TRF"/>
    <property type="match status" value="2"/>
</dbReference>
<feature type="compositionally biased region" description="Polar residues" evidence="2">
    <location>
        <begin position="876"/>
        <end position="891"/>
    </location>
</feature>
<dbReference type="Gene3D" id="1.10.10.60">
    <property type="entry name" value="Homeodomain-like"/>
    <property type="match status" value="1"/>
</dbReference>
<dbReference type="PROSITE" id="PS51294">
    <property type="entry name" value="HTH_MYB"/>
    <property type="match status" value="2"/>
</dbReference>
<feature type="region of interest" description="Disordered" evidence="2">
    <location>
        <begin position="950"/>
        <end position="969"/>
    </location>
</feature>
<feature type="region of interest" description="Disordered" evidence="2">
    <location>
        <begin position="871"/>
        <end position="891"/>
    </location>
</feature>
<dbReference type="PANTHER" id="PTHR46734">
    <property type="entry name" value="TELOMERIC REPEAT-BINDING FACTOR 1 TERF1"/>
    <property type="match status" value="1"/>
</dbReference>
<dbReference type="Proteomes" id="UP000807025">
    <property type="component" value="Unassembled WGS sequence"/>
</dbReference>
<feature type="region of interest" description="Disordered" evidence="2">
    <location>
        <begin position="466"/>
        <end position="561"/>
    </location>
</feature>
<dbReference type="PROSITE" id="PS50090">
    <property type="entry name" value="MYB_LIKE"/>
    <property type="match status" value="2"/>
</dbReference>
<keyword evidence="6" id="KW-1185">Reference proteome</keyword>
<dbReference type="OrthoDB" id="608866at2759"/>
<evidence type="ECO:0008006" key="7">
    <source>
        <dbReference type="Google" id="ProtNLM"/>
    </source>
</evidence>
<dbReference type="EMBL" id="MU154569">
    <property type="protein sequence ID" value="KAF9494761.1"/>
    <property type="molecule type" value="Genomic_DNA"/>
</dbReference>
<feature type="domain" description="HTH myb-type" evidence="4">
    <location>
        <begin position="139"/>
        <end position="198"/>
    </location>
</feature>
<comment type="caution">
    <text evidence="5">The sequence shown here is derived from an EMBL/GenBank/DDBJ whole genome shotgun (WGS) entry which is preliminary data.</text>
</comment>
<feature type="region of interest" description="Disordered" evidence="2">
    <location>
        <begin position="1058"/>
        <end position="1126"/>
    </location>
</feature>
<name>A0A9P5ZZW4_PLEER</name>
<evidence type="ECO:0000256" key="2">
    <source>
        <dbReference type="SAM" id="MobiDB-lite"/>
    </source>
</evidence>
<dbReference type="InterPro" id="IPR001005">
    <property type="entry name" value="SANT/Myb"/>
</dbReference>
<feature type="region of interest" description="Disordered" evidence="2">
    <location>
        <begin position="114"/>
        <end position="146"/>
    </location>
</feature>
<dbReference type="SUPFAM" id="SSF46689">
    <property type="entry name" value="Homeodomain-like"/>
    <property type="match status" value="2"/>
</dbReference>
<sequence>MSTSTGPPAEPGKNAMSTLTVTTCKSTMPPPATSTFSFKAPFPVARPGAILKPRRVSLALPSSPRLVPDSAWNFRDDTGIDAHRTNHSNPGQGYESDTDILLPEKRGKMRRIASDGDDFTLGSTMGASGSADIAAGPSSEKKQRKKWTTEETQMLVDGCNKHGVGNWKTILSDKSLKFDSRSPVDLKDRFRTYFPDAYRLHYPNAKTHLSSKVRRSTLPDGKPLFEKTRSKKRRPFTEAEDKALKEGYEKHGTVWATIVKDPVFQEQGRRSTDLRDRFRNAFPDLYQAAGYKPRAASTKKKDKDIVTSTPPSAGAAGVTSDDIETIVDPAGTITAQNTWRRPAIPLPMRAATDDQIPESGPVRRRRRALFRGGTKSVPQSATVSEDEDDGTLGSAIEEDGTCVLKPPLRRVKRPTFSTGSDYTASEKRRVRASSASAAMAFSIPIDDEIEMDLDTSITAAISGKDTSMDVTSTSTSRSSHHASSSPSDLDIDDSLSASHSHSGLDTPVHGHATWSPSSSHLSSDLLSQTHTPAMGISSPTSRRMDARNPPDGNSMIGKSPWGTADWLVSSNPRLEPTNSMGGFSGTSNSNVSSASVNDLDLDVDESFSPASPFSFNHLNHGVMDRYDLFPASTSLHGHSTSHSVSHASSPQHFGQHAQLHSFGMHSLHNSSMDERQDDFASVCSEMGFGDRDTHSTFSDDLSGYAHTGFRGFTHHSNYAGDLIFGARTHQPQQPYYGMGSALGLGLGGAFGASAGVGMNSGFGMANSTMDMAAEGLGGIGLGLDLDSMSPSPATAIHSLQMHASSLPGIDEIELTNITLDDRTQPEEPDETMEDAVNPKDAMNLESGNTSATSRGGQYDLTNIDDLIDLSQHEDPSLNTTPPGTPVMSSRPSSLYHRALSGFSGQSLHGRSISVPPSQVRSVSRPEAAQPHDHSEPELSVLRSVPFFSSLSQDSTKRTPSADLTTARPPSAFSPGFAFGMLTSGGGSSHPNTQDHDLPFLDLHYKTSSNPSGTGDAIDHSPGSKPVSEGYYRQGQALDLAQSAATSVALKTLGIPASLRRHIPMPPPKSTVVPSSNVGSGGVLSRSHSLHQRGQSTSNVVSPQDLLLRKTNDTNKRKRSSWDGGAF</sequence>
<dbReference type="InterPro" id="IPR052450">
    <property type="entry name" value="TRBD-Containing_Protein"/>
</dbReference>
<feature type="domain" description="Myb-like" evidence="3">
    <location>
        <begin position="228"/>
        <end position="282"/>
    </location>
</feature>
<feature type="compositionally biased region" description="Low complexity" evidence="2">
    <location>
        <begin position="468"/>
        <end position="501"/>
    </location>
</feature>
<feature type="region of interest" description="Disordered" evidence="2">
    <location>
        <begin position="905"/>
        <end position="940"/>
    </location>
</feature>
<protein>
    <recommendedName>
        <fullName evidence="7">Meiotically up-regulated gene 152 protein</fullName>
    </recommendedName>
</protein>
<dbReference type="Pfam" id="PF00249">
    <property type="entry name" value="Myb_DNA-binding"/>
    <property type="match status" value="1"/>
</dbReference>
<feature type="region of interest" description="Disordered" evidence="2">
    <location>
        <begin position="1006"/>
        <end position="1029"/>
    </location>
</feature>